<keyword evidence="9" id="KW-1185">Reference proteome</keyword>
<gene>
    <name evidence="8" type="ORF">C4D60_Mb02t08800</name>
</gene>
<sequence>MGYDQKLIRSSSRVKCRKLHLAFLSACCCLVSVTILVGYSVSSTKLSSWLWNHAAPAAAPMAGGRIGSQNLDEAADKRELKPVCDFADARSVVCELEGDIRIHGNSSSILFASSSPASWQMKPHPRKDDPNALSHVTQISVTSFTDDGDAPRCAVSSSTPAIVFSTGGYMGNPFHDFTDVLIPLFVTSFQFDGEVRFLVGDIAPWWIQKYEPILTGLSRHDIIDLNRDDVVRCFPHVIVGLRFHKEMSIDPSRTQNGLSMLDFGRFVRRSFALRRESATKLGADRDKRPRLLIIARRATRVLENVDRVARAARGLGFEVVVAEAGRKTNLTAFARLVNSCDGMMGVHGAGLANFVFLPMNTTLIQVVPLGQLDEIARVDFGAPAEAMEMKYLQYGISEEESTLIEQYPRDHTVFKDPTAITKQGWTARRSVYLLNQNVKIDVVRFRDVLIQALEFLQQE</sequence>
<evidence type="ECO:0000256" key="5">
    <source>
        <dbReference type="ARBA" id="ARBA00023180"/>
    </source>
</evidence>
<accession>A0A4S8I994</accession>
<dbReference type="AlphaFoldDB" id="A0A4S8I994"/>
<keyword evidence="6" id="KW-0472">Membrane</keyword>
<evidence type="ECO:0000313" key="8">
    <source>
        <dbReference type="EMBL" id="THU44573.1"/>
    </source>
</evidence>
<keyword evidence="6" id="KW-0812">Transmembrane</keyword>
<evidence type="ECO:0000256" key="3">
    <source>
        <dbReference type="ARBA" id="ARBA00022676"/>
    </source>
</evidence>
<evidence type="ECO:0000259" key="7">
    <source>
        <dbReference type="Pfam" id="PF04577"/>
    </source>
</evidence>
<name>A0A4S8I994_MUSBA</name>
<dbReference type="EMBL" id="PYDT01000011">
    <property type="protein sequence ID" value="THU44573.1"/>
    <property type="molecule type" value="Genomic_DNA"/>
</dbReference>
<evidence type="ECO:0000256" key="2">
    <source>
        <dbReference type="ARBA" id="ARBA00004881"/>
    </source>
</evidence>
<protein>
    <recommendedName>
        <fullName evidence="7">Glycosyltransferase 61 catalytic domain-containing protein</fullName>
    </recommendedName>
</protein>
<dbReference type="PANTHER" id="PTHR20961:SF81">
    <property type="entry name" value="GLYCOSYLTRANSFERASE FAMILY 61 PROTEIN"/>
    <property type="match status" value="1"/>
</dbReference>
<feature type="domain" description="Glycosyltransferase 61 catalytic" evidence="7">
    <location>
        <begin position="272"/>
        <end position="364"/>
    </location>
</feature>
<keyword evidence="4" id="KW-0808">Transferase</keyword>
<comment type="caution">
    <text evidence="8">The sequence shown here is derived from an EMBL/GenBank/DDBJ whole genome shotgun (WGS) entry which is preliminary data.</text>
</comment>
<dbReference type="InterPro" id="IPR007657">
    <property type="entry name" value="Glycosyltransferase_61"/>
</dbReference>
<evidence type="ECO:0000256" key="4">
    <source>
        <dbReference type="ARBA" id="ARBA00022679"/>
    </source>
</evidence>
<dbReference type="InterPro" id="IPR049625">
    <property type="entry name" value="Glyco_transf_61_cat"/>
</dbReference>
<dbReference type="GO" id="GO:0016763">
    <property type="term" value="F:pentosyltransferase activity"/>
    <property type="evidence" value="ECO:0007669"/>
    <property type="project" value="UniProtKB-ARBA"/>
</dbReference>
<evidence type="ECO:0000256" key="6">
    <source>
        <dbReference type="SAM" id="Phobius"/>
    </source>
</evidence>
<dbReference type="PANTHER" id="PTHR20961">
    <property type="entry name" value="GLYCOSYLTRANSFERASE"/>
    <property type="match status" value="1"/>
</dbReference>
<comment type="pathway">
    <text evidence="2">Glycan metabolism.</text>
</comment>
<comment type="subcellular location">
    <subcellularLocation>
        <location evidence="1">Golgi apparatus membrane</location>
        <topology evidence="1">Single-pass type II membrane protein</topology>
    </subcellularLocation>
</comment>
<dbReference type="GO" id="GO:0000139">
    <property type="term" value="C:Golgi membrane"/>
    <property type="evidence" value="ECO:0007669"/>
    <property type="project" value="UniProtKB-SubCell"/>
</dbReference>
<dbReference type="Proteomes" id="UP000317650">
    <property type="component" value="Chromosome 2"/>
</dbReference>
<dbReference type="STRING" id="52838.A0A4S8I994"/>
<proteinExistence type="predicted"/>
<keyword evidence="5" id="KW-0325">Glycoprotein</keyword>
<organism evidence="8 9">
    <name type="scientific">Musa balbisiana</name>
    <name type="common">Banana</name>
    <dbReference type="NCBI Taxonomy" id="52838"/>
    <lineage>
        <taxon>Eukaryota</taxon>
        <taxon>Viridiplantae</taxon>
        <taxon>Streptophyta</taxon>
        <taxon>Embryophyta</taxon>
        <taxon>Tracheophyta</taxon>
        <taxon>Spermatophyta</taxon>
        <taxon>Magnoliopsida</taxon>
        <taxon>Liliopsida</taxon>
        <taxon>Zingiberales</taxon>
        <taxon>Musaceae</taxon>
        <taxon>Musa</taxon>
    </lineage>
</organism>
<dbReference type="Pfam" id="PF04577">
    <property type="entry name" value="Glyco_transf_61"/>
    <property type="match status" value="1"/>
</dbReference>
<feature type="transmembrane region" description="Helical" evidence="6">
    <location>
        <begin position="21"/>
        <end position="41"/>
    </location>
</feature>
<keyword evidence="3" id="KW-0328">Glycosyltransferase</keyword>
<evidence type="ECO:0000256" key="1">
    <source>
        <dbReference type="ARBA" id="ARBA00004323"/>
    </source>
</evidence>
<keyword evidence="6" id="KW-1133">Transmembrane helix</keyword>
<evidence type="ECO:0000313" key="9">
    <source>
        <dbReference type="Proteomes" id="UP000317650"/>
    </source>
</evidence>
<reference evidence="8 9" key="1">
    <citation type="journal article" date="2019" name="Nat. Plants">
        <title>Genome sequencing of Musa balbisiana reveals subgenome evolution and function divergence in polyploid bananas.</title>
        <authorList>
            <person name="Yao X."/>
        </authorList>
    </citation>
    <scope>NUCLEOTIDE SEQUENCE [LARGE SCALE GENOMIC DNA]</scope>
    <source>
        <strain evidence="9">cv. DH-PKW</strain>
        <tissue evidence="8">Leaves</tissue>
    </source>
</reference>